<reference evidence="1 2" key="1">
    <citation type="journal article" date="2011" name="J. Bacteriol.">
        <title>Genome sequence of Methyloversatilis universalis FAM5T, a methylotrophic representative of the order Rhodocyclales.</title>
        <authorList>
            <person name="Kittichotirat W."/>
            <person name="Good N.M."/>
            <person name="Hall R."/>
            <person name="Bringel F."/>
            <person name="Lajus A."/>
            <person name="Medigue C."/>
            <person name="Smalley N.E."/>
            <person name="Beck D."/>
            <person name="Bumgarner R."/>
            <person name="Vuilleumier S."/>
            <person name="Kalyuzhnaya M.G."/>
        </authorList>
    </citation>
    <scope>NUCLEOTIDE SEQUENCE [LARGE SCALE GENOMIC DNA]</scope>
    <source>
        <strain evidence="2">ATCC BAA-1314 / JCM 13912 / FAM5</strain>
    </source>
</reference>
<dbReference type="Proteomes" id="UP000005019">
    <property type="component" value="Unassembled WGS sequence"/>
</dbReference>
<dbReference type="InterPro" id="IPR016181">
    <property type="entry name" value="Acyl_CoA_acyltransferase"/>
</dbReference>
<dbReference type="NCBIfam" id="TIGR03694">
    <property type="entry name" value="exosort_acyl"/>
    <property type="match status" value="1"/>
</dbReference>
<dbReference type="EMBL" id="AFHG01000059">
    <property type="protein sequence ID" value="EGK69772.1"/>
    <property type="molecule type" value="Genomic_DNA"/>
</dbReference>
<dbReference type="Pfam" id="PF13444">
    <property type="entry name" value="Acetyltransf_5"/>
    <property type="match status" value="1"/>
</dbReference>
<dbReference type="Gene3D" id="3.40.630.30">
    <property type="match status" value="1"/>
</dbReference>
<organism evidence="1 2">
    <name type="scientific">Methyloversatilis universalis (strain ATCC BAA-1314 / DSM 25237 / JCM 13912 / CCUG 52030 / FAM5)</name>
    <dbReference type="NCBI Taxonomy" id="1000565"/>
    <lineage>
        <taxon>Bacteria</taxon>
        <taxon>Pseudomonadati</taxon>
        <taxon>Pseudomonadota</taxon>
        <taxon>Betaproteobacteria</taxon>
        <taxon>Nitrosomonadales</taxon>
        <taxon>Sterolibacteriaceae</taxon>
        <taxon>Methyloversatilis</taxon>
    </lineage>
</organism>
<dbReference type="OrthoDB" id="582214at2"/>
<name>F5RHE0_METUF</name>
<proteinExistence type="predicted"/>
<sequence length="248" mass="28380">MFLLEVGSLKENFAKYFAVEAAVDEAMKHEVYRVRHQVYCEELGYEEVNPEHEETDPYDAQSLLIALRAQNSGRIVGCVRLVQVDPADPAAELPFEHLCRDAIDRTIIDPTRIDRRHMVEISRLAVLSDYRKRKGDSRGPIAISDEDLGTRDQPRFPYIPVGLYLGLLAAAELHGVEHLFTLTEARLARHLTALGFRIHLIGQAVEHRGKRVPSVIYRRELMEHLPPFMRPLYDQLLEEMSARYALPA</sequence>
<keyword evidence="2" id="KW-1185">Reference proteome</keyword>
<dbReference type="AlphaFoldDB" id="F5RHE0"/>
<evidence type="ECO:0008006" key="3">
    <source>
        <dbReference type="Google" id="ProtNLM"/>
    </source>
</evidence>
<dbReference type="SUPFAM" id="SSF55729">
    <property type="entry name" value="Acyl-CoA N-acyltransferases (Nat)"/>
    <property type="match status" value="1"/>
</dbReference>
<dbReference type="eggNOG" id="COG3916">
    <property type="taxonomic scope" value="Bacteria"/>
</dbReference>
<gene>
    <name evidence="1" type="ORF">METUNv1_03737</name>
</gene>
<protein>
    <recommendedName>
        <fullName evidence="3">PEP-CTERM/exosortase system-associated acyltransferase</fullName>
    </recommendedName>
</protein>
<dbReference type="InterPro" id="IPR022484">
    <property type="entry name" value="PEP-CTERM/exosrtase_acylTfrase"/>
</dbReference>
<evidence type="ECO:0000313" key="2">
    <source>
        <dbReference type="Proteomes" id="UP000005019"/>
    </source>
</evidence>
<evidence type="ECO:0000313" key="1">
    <source>
        <dbReference type="EMBL" id="EGK69772.1"/>
    </source>
</evidence>
<dbReference type="STRING" id="1000565.METUNv1_03737"/>
<accession>F5RHE0</accession>
<dbReference type="RefSeq" id="WP_008064325.1">
    <property type="nucleotide sequence ID" value="NZ_AFHG01000059.1"/>
</dbReference>
<comment type="caution">
    <text evidence="1">The sequence shown here is derived from an EMBL/GenBank/DDBJ whole genome shotgun (WGS) entry which is preliminary data.</text>
</comment>